<organism evidence="3 4">
    <name type="scientific">[Bacillus] enclensis</name>
    <dbReference type="NCBI Taxonomy" id="1402860"/>
    <lineage>
        <taxon>Bacteria</taxon>
        <taxon>Bacillati</taxon>
        <taxon>Bacillota</taxon>
        <taxon>Bacilli</taxon>
        <taxon>Bacillales</taxon>
        <taxon>Bacillaceae</taxon>
        <taxon>Rossellomorea</taxon>
    </lineage>
</organism>
<dbReference type="PANTHER" id="PTHR33734">
    <property type="entry name" value="LYSM DOMAIN-CONTAINING GPI-ANCHORED PROTEIN 2"/>
    <property type="match status" value="1"/>
</dbReference>
<keyword evidence="4" id="KW-1185">Reference proteome</keyword>
<dbReference type="Pfam" id="PF01476">
    <property type="entry name" value="LysM"/>
    <property type="match status" value="3"/>
</dbReference>
<feature type="chain" id="PRO_5014527664" evidence="1">
    <location>
        <begin position="27"/>
        <end position="306"/>
    </location>
</feature>
<evidence type="ECO:0000259" key="2">
    <source>
        <dbReference type="PROSITE" id="PS51782"/>
    </source>
</evidence>
<name>A0A0V8HD60_9BACI</name>
<feature type="signal peptide" evidence="1">
    <location>
        <begin position="1"/>
        <end position="26"/>
    </location>
</feature>
<dbReference type="PROSITE" id="PS51782">
    <property type="entry name" value="LYSM"/>
    <property type="match status" value="3"/>
</dbReference>
<dbReference type="EMBL" id="FMAU01000004">
    <property type="protein sequence ID" value="SCC26086.1"/>
    <property type="molecule type" value="Genomic_DNA"/>
</dbReference>
<dbReference type="PANTHER" id="PTHR33734:SF22">
    <property type="entry name" value="MEMBRANE-BOUND LYTIC MUREIN TRANSGLYCOSYLASE D"/>
    <property type="match status" value="1"/>
</dbReference>
<dbReference type="SUPFAM" id="SSF54106">
    <property type="entry name" value="LysM domain"/>
    <property type="match status" value="3"/>
</dbReference>
<sequence>MKKSSLFKSAALALTITALSASSAGASGFHLIKKGDTLWGLSQKYGLTVHQLMDSNNLSSSLIYAGDKLRFEKRITIEKGDTLWSLAKKHHTTVGQLKHMNGLKSDTIYAGQKLIIPAFVLVRTGDTLWGISQTYGLTVDELKRNNGLKSSLIFTGQVLKVNKVTPDKSTGYDADKIIPGLTPRPGYYYTAEEPRKFILQSANDDYYFTRVEVIGAGAEIGSLKKQAQNELRLLGKVTELPSDNSLPFYKGSEFVMHAHDSDVQKNIVVKRVDGVLLKFTIHFQNAEESEGIVPEMLKMLNTIEIK</sequence>
<dbReference type="Proteomes" id="UP000181997">
    <property type="component" value="Unassembled WGS sequence"/>
</dbReference>
<evidence type="ECO:0000256" key="1">
    <source>
        <dbReference type="SAM" id="SignalP"/>
    </source>
</evidence>
<protein>
    <submittedName>
        <fullName evidence="3">Peptidoglycan endopeptidase LytE</fullName>
    </submittedName>
</protein>
<feature type="domain" description="LysM" evidence="2">
    <location>
        <begin position="118"/>
        <end position="161"/>
    </location>
</feature>
<proteinExistence type="predicted"/>
<dbReference type="GO" id="GO:0008932">
    <property type="term" value="F:lytic endotransglycosylase activity"/>
    <property type="evidence" value="ECO:0007669"/>
    <property type="project" value="TreeGrafter"/>
</dbReference>
<gene>
    <name evidence="3" type="ORF">GA0061094_3544</name>
</gene>
<dbReference type="CDD" id="cd00118">
    <property type="entry name" value="LysM"/>
    <property type="match status" value="3"/>
</dbReference>
<dbReference type="Gene3D" id="3.10.350.10">
    <property type="entry name" value="LysM domain"/>
    <property type="match status" value="3"/>
</dbReference>
<dbReference type="RefSeq" id="WP_058299478.1">
    <property type="nucleotide sequence ID" value="NZ_FMAU01000004.1"/>
</dbReference>
<evidence type="ECO:0000313" key="3">
    <source>
        <dbReference type="EMBL" id="SCC26086.1"/>
    </source>
</evidence>
<dbReference type="InterPro" id="IPR018392">
    <property type="entry name" value="LysM"/>
</dbReference>
<evidence type="ECO:0000313" key="4">
    <source>
        <dbReference type="Proteomes" id="UP000181997"/>
    </source>
</evidence>
<accession>A0A0V8HD60</accession>
<feature type="domain" description="LysM" evidence="2">
    <location>
        <begin position="28"/>
        <end position="71"/>
    </location>
</feature>
<dbReference type="InterPro" id="IPR036779">
    <property type="entry name" value="LysM_dom_sf"/>
</dbReference>
<dbReference type="AlphaFoldDB" id="A0A0V8HD60"/>
<feature type="domain" description="LysM" evidence="2">
    <location>
        <begin position="73"/>
        <end position="116"/>
    </location>
</feature>
<keyword evidence="1" id="KW-0732">Signal</keyword>
<dbReference type="SMART" id="SM00257">
    <property type="entry name" value="LysM"/>
    <property type="match status" value="3"/>
</dbReference>
<reference evidence="4" key="1">
    <citation type="submission" date="2016-08" db="EMBL/GenBank/DDBJ databases">
        <authorList>
            <person name="Varghese N."/>
            <person name="Submissions Spin"/>
        </authorList>
    </citation>
    <scope>NUCLEOTIDE SEQUENCE [LARGE SCALE GENOMIC DNA]</scope>
    <source>
        <strain evidence="4">SGD-1123</strain>
    </source>
</reference>